<dbReference type="EMBL" id="AP023355">
    <property type="protein sequence ID" value="BCJ38616.1"/>
    <property type="molecule type" value="Genomic_DNA"/>
</dbReference>
<dbReference type="KEGG" id="atl:Athai_61190"/>
<dbReference type="Proteomes" id="UP000611640">
    <property type="component" value="Chromosome"/>
</dbReference>
<dbReference type="AlphaFoldDB" id="A0A7R7I0H7"/>
<proteinExistence type="predicted"/>
<accession>A0A7R7I0H7</accession>
<keyword evidence="3" id="KW-1185">Reference proteome</keyword>
<gene>
    <name evidence="2" type="ORF">Athai_61190</name>
</gene>
<reference evidence="2 3" key="1">
    <citation type="submission" date="2020-08" db="EMBL/GenBank/DDBJ databases">
        <title>Whole genome shotgun sequence of Actinocatenispora thailandica NBRC 105041.</title>
        <authorList>
            <person name="Komaki H."/>
            <person name="Tamura T."/>
        </authorList>
    </citation>
    <scope>NUCLEOTIDE SEQUENCE [LARGE SCALE GENOMIC DNA]</scope>
    <source>
        <strain evidence="2 3">NBRC 105041</strain>
    </source>
</reference>
<evidence type="ECO:0000313" key="3">
    <source>
        <dbReference type="Proteomes" id="UP000611640"/>
    </source>
</evidence>
<evidence type="ECO:0000313" key="2">
    <source>
        <dbReference type="EMBL" id="BCJ38616.1"/>
    </source>
</evidence>
<organism evidence="2 3">
    <name type="scientific">Actinocatenispora thailandica</name>
    <dbReference type="NCBI Taxonomy" id="227318"/>
    <lineage>
        <taxon>Bacteria</taxon>
        <taxon>Bacillati</taxon>
        <taxon>Actinomycetota</taxon>
        <taxon>Actinomycetes</taxon>
        <taxon>Micromonosporales</taxon>
        <taxon>Micromonosporaceae</taxon>
        <taxon>Actinocatenispora</taxon>
    </lineage>
</organism>
<sequence>MLREDVALDPNDALVHYLRVTMHTLGEIVDEIATAYRPVNADAAPGSTPRPRHHASLPRKSPPSTTPARPETCPAMSGRRH</sequence>
<name>A0A7R7I0H7_9ACTN</name>
<evidence type="ECO:0000256" key="1">
    <source>
        <dbReference type="SAM" id="MobiDB-lite"/>
    </source>
</evidence>
<dbReference type="RefSeq" id="WP_203964623.1">
    <property type="nucleotide sequence ID" value="NZ_AP023355.1"/>
</dbReference>
<protein>
    <submittedName>
        <fullName evidence="2">Uncharacterized protein</fullName>
    </submittedName>
</protein>
<feature type="region of interest" description="Disordered" evidence="1">
    <location>
        <begin position="40"/>
        <end position="81"/>
    </location>
</feature>